<dbReference type="GeneID" id="25159324"/>
<dbReference type="InterPro" id="IPR000462">
    <property type="entry name" value="CDP-OH_P_trans"/>
</dbReference>
<dbReference type="InterPro" id="IPR043130">
    <property type="entry name" value="CDP-OH_PTrfase_TM_dom"/>
</dbReference>
<dbReference type="NCBIfam" id="NF038086">
    <property type="entry name" value="anchor_synt_A"/>
    <property type="match status" value="1"/>
</dbReference>
<dbReference type="Proteomes" id="UP000069906">
    <property type="component" value="Chromosome"/>
</dbReference>
<reference evidence="4 5" key="1">
    <citation type="journal article" date="2015" name="ISME J.">
        <title>Elemental sulfur and acetate can support life of a novel strictly anaerobic haloarchaeon.</title>
        <authorList>
            <person name="Sorokin D.Y."/>
            <person name="Kublanov I.V."/>
            <person name="Gavrilov S.N."/>
            <person name="Rojo D."/>
            <person name="Roman P."/>
            <person name="Golyshin P.N."/>
            <person name="Slepak V.Z."/>
            <person name="Smedile F."/>
            <person name="Ferrer M."/>
            <person name="Messina E."/>
            <person name="La Cono V."/>
            <person name="Yakimov M.M."/>
        </authorList>
    </citation>
    <scope>NUCLEOTIDE SEQUENCE [LARGE SCALE GENOMIC DNA]</scope>
    <source>
        <strain evidence="4 5">HSR2</strain>
    </source>
</reference>
<dbReference type="InterPro" id="IPR048254">
    <property type="entry name" value="CDP_ALCOHOL_P_TRANSF_CS"/>
</dbReference>
<proteinExistence type="inferred from homology"/>
<feature type="transmembrane region" description="Helical" evidence="3">
    <location>
        <begin position="101"/>
        <end position="124"/>
    </location>
</feature>
<keyword evidence="3" id="KW-0812">Transmembrane</keyword>
<feature type="transmembrane region" description="Helical" evidence="3">
    <location>
        <begin position="70"/>
        <end position="89"/>
    </location>
</feature>
<dbReference type="EMBL" id="CP008874">
    <property type="protein sequence ID" value="AKH97646.1"/>
    <property type="molecule type" value="Genomic_DNA"/>
</dbReference>
<dbReference type="GO" id="GO:0008654">
    <property type="term" value="P:phospholipid biosynthetic process"/>
    <property type="evidence" value="ECO:0007669"/>
    <property type="project" value="InterPro"/>
</dbReference>
<sequence>MRPRFVGRLGHADLVTVTNSATGFVAVVAATIDPTLAARVVLVGAILDALDGIVARWRGSTRFGPHLDSLADVASFGVAPAFIVFTLGRSTAGSMGPIERAVWIAVPAIFVATAVVRLALYTVLDAGDDTTEGVQTTLAATLVSAAILVGVGPTTVLVGTGLLAVGMLAPVTYPDLRVRDAFLMGAVQALAIAFPTLANRVFPTALLAWAIGYLVLSPRLYRRDEGKRS</sequence>
<feature type="transmembrane region" description="Helical" evidence="3">
    <location>
        <begin position="181"/>
        <end position="198"/>
    </location>
</feature>
<evidence type="ECO:0000313" key="4">
    <source>
        <dbReference type="EMBL" id="AKH97646.1"/>
    </source>
</evidence>
<keyword evidence="3" id="KW-1133">Transmembrane helix</keyword>
<dbReference type="Pfam" id="PF01066">
    <property type="entry name" value="CDP-OH_P_transf"/>
    <property type="match status" value="1"/>
</dbReference>
<dbReference type="Gene3D" id="1.20.120.1760">
    <property type="match status" value="1"/>
</dbReference>
<dbReference type="KEGG" id="hsu:HLASF_1159"/>
<evidence type="ECO:0000256" key="1">
    <source>
        <dbReference type="ARBA" id="ARBA00022679"/>
    </source>
</evidence>
<dbReference type="PROSITE" id="PS00379">
    <property type="entry name" value="CDP_ALCOHOL_P_TRANSF"/>
    <property type="match status" value="1"/>
</dbReference>
<gene>
    <name evidence="4" type="primary">pssA</name>
    <name evidence="4" type="ORF">HLASF_1159</name>
</gene>
<evidence type="ECO:0000313" key="5">
    <source>
        <dbReference type="Proteomes" id="UP000069906"/>
    </source>
</evidence>
<dbReference type="PATRIC" id="fig|1604004.4.peg.1218"/>
<feature type="transmembrane region" description="Helical" evidence="3">
    <location>
        <begin position="12"/>
        <end position="32"/>
    </location>
</feature>
<comment type="similarity">
    <text evidence="2">Belongs to the CDP-alcohol phosphatidyltransferase class-I family.</text>
</comment>
<dbReference type="OrthoDB" id="221913at2157"/>
<dbReference type="GO" id="GO:0003882">
    <property type="term" value="F:CDP-diacylglycerol-serine O-phosphatidyltransferase activity"/>
    <property type="evidence" value="ECO:0007669"/>
    <property type="project" value="UniProtKB-EC"/>
</dbReference>
<protein>
    <submittedName>
        <fullName evidence="4">CDP-diacylglycerol-serine O-phosphatidyltransferase</fullName>
        <ecNumber evidence="4">2.7.8.8</ecNumber>
    </submittedName>
</protein>
<keyword evidence="3" id="KW-0472">Membrane</keyword>
<dbReference type="HOGENOM" id="CLU_049944_3_1_2"/>
<dbReference type="AlphaFoldDB" id="A0A0F7P939"/>
<evidence type="ECO:0000256" key="3">
    <source>
        <dbReference type="SAM" id="Phobius"/>
    </source>
</evidence>
<evidence type="ECO:0000256" key="2">
    <source>
        <dbReference type="RuleBase" id="RU003750"/>
    </source>
</evidence>
<dbReference type="GO" id="GO:0016020">
    <property type="term" value="C:membrane"/>
    <property type="evidence" value="ECO:0007669"/>
    <property type="project" value="InterPro"/>
</dbReference>
<dbReference type="EC" id="2.7.8.8" evidence="4"/>
<accession>A0A0F7P939</accession>
<organism evidence="4 5">
    <name type="scientific">Halanaeroarchaeum sulfurireducens</name>
    <dbReference type="NCBI Taxonomy" id="1604004"/>
    <lineage>
        <taxon>Archaea</taxon>
        <taxon>Methanobacteriati</taxon>
        <taxon>Methanobacteriota</taxon>
        <taxon>Stenosarchaea group</taxon>
        <taxon>Halobacteria</taxon>
        <taxon>Halobacteriales</taxon>
        <taxon>Halobacteriaceae</taxon>
        <taxon>Halanaeroarchaeum</taxon>
    </lineage>
</organism>
<name>A0A0F7P939_9EURY</name>
<feature type="transmembrane region" description="Helical" evidence="3">
    <location>
        <begin position="144"/>
        <end position="169"/>
    </location>
</feature>
<feature type="transmembrane region" description="Helical" evidence="3">
    <location>
        <begin position="204"/>
        <end position="221"/>
    </location>
</feature>
<dbReference type="RefSeq" id="WP_050048374.1">
    <property type="nucleotide sequence ID" value="NZ_CP008874.1"/>
</dbReference>
<keyword evidence="1 2" id="KW-0808">Transferase</keyword>
<keyword evidence="5" id="KW-1185">Reference proteome</keyword>